<name>A0A4Y2KRV3_ARAVE</name>
<accession>A0A4Y2KRV3</accession>
<organism evidence="1 2">
    <name type="scientific">Araneus ventricosus</name>
    <name type="common">Orbweaver spider</name>
    <name type="synonym">Epeira ventricosa</name>
    <dbReference type="NCBI Taxonomy" id="182803"/>
    <lineage>
        <taxon>Eukaryota</taxon>
        <taxon>Metazoa</taxon>
        <taxon>Ecdysozoa</taxon>
        <taxon>Arthropoda</taxon>
        <taxon>Chelicerata</taxon>
        <taxon>Arachnida</taxon>
        <taxon>Araneae</taxon>
        <taxon>Araneomorphae</taxon>
        <taxon>Entelegynae</taxon>
        <taxon>Araneoidea</taxon>
        <taxon>Araneidae</taxon>
        <taxon>Araneus</taxon>
    </lineage>
</organism>
<protein>
    <submittedName>
        <fullName evidence="1">Uncharacterized protein</fullName>
    </submittedName>
</protein>
<dbReference type="AlphaFoldDB" id="A0A4Y2KRV3"/>
<keyword evidence="2" id="KW-1185">Reference proteome</keyword>
<dbReference type="Proteomes" id="UP000499080">
    <property type="component" value="Unassembled WGS sequence"/>
</dbReference>
<reference evidence="1 2" key="1">
    <citation type="journal article" date="2019" name="Sci. Rep.">
        <title>Orb-weaving spider Araneus ventricosus genome elucidates the spidroin gene catalogue.</title>
        <authorList>
            <person name="Kono N."/>
            <person name="Nakamura H."/>
            <person name="Ohtoshi R."/>
            <person name="Moran D.A.P."/>
            <person name="Shinohara A."/>
            <person name="Yoshida Y."/>
            <person name="Fujiwara M."/>
            <person name="Mori M."/>
            <person name="Tomita M."/>
            <person name="Arakawa K."/>
        </authorList>
    </citation>
    <scope>NUCLEOTIDE SEQUENCE [LARGE SCALE GENOMIC DNA]</scope>
</reference>
<evidence type="ECO:0000313" key="2">
    <source>
        <dbReference type="Proteomes" id="UP000499080"/>
    </source>
</evidence>
<evidence type="ECO:0000313" key="1">
    <source>
        <dbReference type="EMBL" id="GBN05101.1"/>
    </source>
</evidence>
<sequence length="126" mass="14088">MGASSHRLDAPDGRLSKLKESERAEPMTFLRFLFVSKDTMAARSLLWGWKVPGSNSESGNVRKLHIAAHLQASYSQHTGRSCLQSMLCTFMAAKISRSDNLPSLPITKEAFHKKGLPYHRKCCLNL</sequence>
<proteinExistence type="predicted"/>
<comment type="caution">
    <text evidence="1">The sequence shown here is derived from an EMBL/GenBank/DDBJ whole genome shotgun (WGS) entry which is preliminary data.</text>
</comment>
<gene>
    <name evidence="1" type="ORF">AVEN_125476_1</name>
</gene>
<dbReference type="EMBL" id="BGPR01004941">
    <property type="protein sequence ID" value="GBN05101.1"/>
    <property type="molecule type" value="Genomic_DNA"/>
</dbReference>